<dbReference type="Pfam" id="PF08668">
    <property type="entry name" value="HDOD"/>
    <property type="match status" value="1"/>
</dbReference>
<accession>A0A7C2X932</accession>
<name>A0A7C2X932_9BACT</name>
<dbReference type="PANTHER" id="PTHR33525">
    <property type="match status" value="1"/>
</dbReference>
<dbReference type="SMART" id="SM00471">
    <property type="entry name" value="HDc"/>
    <property type="match status" value="1"/>
</dbReference>
<dbReference type="PROSITE" id="PS51833">
    <property type="entry name" value="HDOD"/>
    <property type="match status" value="1"/>
</dbReference>
<gene>
    <name evidence="2" type="ORF">ENN98_00125</name>
</gene>
<dbReference type="InterPro" id="IPR003607">
    <property type="entry name" value="HD/PDEase_dom"/>
</dbReference>
<feature type="domain" description="HDOD" evidence="1">
    <location>
        <begin position="13"/>
        <end position="207"/>
    </location>
</feature>
<dbReference type="InterPro" id="IPR052340">
    <property type="entry name" value="RNase_Y/CdgJ"/>
</dbReference>
<dbReference type="NCBIfam" id="TIGR00277">
    <property type="entry name" value="HDIG"/>
    <property type="match status" value="1"/>
</dbReference>
<protein>
    <submittedName>
        <fullName evidence="2">HDOD domain-containing protein</fullName>
    </submittedName>
</protein>
<dbReference type="EMBL" id="DSDS01000004">
    <property type="protein sequence ID" value="HET97117.1"/>
    <property type="molecule type" value="Genomic_DNA"/>
</dbReference>
<comment type="caution">
    <text evidence="2">The sequence shown here is derived from an EMBL/GenBank/DDBJ whole genome shotgun (WGS) entry which is preliminary data.</text>
</comment>
<evidence type="ECO:0000313" key="2">
    <source>
        <dbReference type="EMBL" id="HET97117.1"/>
    </source>
</evidence>
<dbReference type="PANTHER" id="PTHR33525:SF3">
    <property type="entry name" value="RIBONUCLEASE Y"/>
    <property type="match status" value="1"/>
</dbReference>
<proteinExistence type="predicted"/>
<dbReference type="AlphaFoldDB" id="A0A7C2X932"/>
<dbReference type="SUPFAM" id="SSF109604">
    <property type="entry name" value="HD-domain/PDEase-like"/>
    <property type="match status" value="1"/>
</dbReference>
<dbReference type="Proteomes" id="UP000885986">
    <property type="component" value="Unassembled WGS sequence"/>
</dbReference>
<dbReference type="InterPro" id="IPR013976">
    <property type="entry name" value="HDOD"/>
</dbReference>
<organism evidence="2">
    <name type="scientific">Desulfurivibrio alkaliphilus</name>
    <dbReference type="NCBI Taxonomy" id="427923"/>
    <lineage>
        <taxon>Bacteria</taxon>
        <taxon>Pseudomonadati</taxon>
        <taxon>Thermodesulfobacteriota</taxon>
        <taxon>Desulfobulbia</taxon>
        <taxon>Desulfobulbales</taxon>
        <taxon>Desulfobulbaceae</taxon>
        <taxon>Desulfurivibrio</taxon>
    </lineage>
</organism>
<evidence type="ECO:0000259" key="1">
    <source>
        <dbReference type="PROSITE" id="PS51833"/>
    </source>
</evidence>
<sequence>MDAKSIVRRFSDTKTLPHVALRAARLVNEERATMHDFEEVIKLDPVLVARLLRLVNSPYFGLARKVESISKAVVFCGVKQLRNLVAVEALRSMFKGEDRRFSREQLWLHSATVAILAEMIAKRIFGLAGDEAFLAGIIHDVGLVAEDQVAGEELRLAADDLRLGKGSLIECERGRLGTDHCEVGLLLAQEWKLPTEVLKAIQFHHDPEKKFAIPSLSAIIVLADFMASKMQHNPVPGAPVPALPPSLARHVKGMMVNYKIIVRDLPAEMAKARELYHSDG</sequence>
<dbReference type="CDD" id="cd00077">
    <property type="entry name" value="HDc"/>
    <property type="match status" value="1"/>
</dbReference>
<dbReference type="Gene3D" id="1.10.3210.10">
    <property type="entry name" value="Hypothetical protein af1432"/>
    <property type="match status" value="1"/>
</dbReference>
<dbReference type="InterPro" id="IPR006675">
    <property type="entry name" value="HDIG_dom"/>
</dbReference>
<reference evidence="2" key="1">
    <citation type="journal article" date="2020" name="mSystems">
        <title>Genome- and Community-Level Interaction Insights into Carbon Utilization and Element Cycling Functions of Hydrothermarchaeota in Hydrothermal Sediment.</title>
        <authorList>
            <person name="Zhou Z."/>
            <person name="Liu Y."/>
            <person name="Xu W."/>
            <person name="Pan J."/>
            <person name="Luo Z.H."/>
            <person name="Li M."/>
        </authorList>
    </citation>
    <scope>NUCLEOTIDE SEQUENCE [LARGE SCALE GENOMIC DNA]</scope>
    <source>
        <strain evidence="2">SpSt-1224</strain>
    </source>
</reference>